<comment type="subcellular location">
    <subcellularLocation>
        <location evidence="1">Cell membrane</location>
        <topology evidence="1">Multi-pass membrane protein</topology>
    </subcellularLocation>
</comment>
<dbReference type="SUPFAM" id="SSF103473">
    <property type="entry name" value="MFS general substrate transporter"/>
    <property type="match status" value="1"/>
</dbReference>
<keyword evidence="3 5" id="KW-1133">Transmembrane helix</keyword>
<reference evidence="7 8" key="1">
    <citation type="journal article" date="2013" name="Genome Announc.">
        <title>Draft Genome Sequence of Amycolatopsis decaplanina Strain DSM 44594T.</title>
        <authorList>
            <person name="Kaur N."/>
            <person name="Kumar S."/>
            <person name="Bala M."/>
            <person name="Raghava G.P."/>
            <person name="Mayilraj S."/>
        </authorList>
    </citation>
    <scope>NUCLEOTIDE SEQUENCE [LARGE SCALE GENOMIC DNA]</scope>
    <source>
        <strain evidence="7 8">DSM 44594</strain>
    </source>
</reference>
<feature type="transmembrane region" description="Helical" evidence="5">
    <location>
        <begin position="196"/>
        <end position="215"/>
    </location>
</feature>
<comment type="caution">
    <text evidence="7">The sequence shown here is derived from an EMBL/GenBank/DDBJ whole genome shotgun (WGS) entry which is preliminary data.</text>
</comment>
<protein>
    <submittedName>
        <fullName evidence="7">Major facilitator transporter</fullName>
    </submittedName>
</protein>
<name>M2XNM2_9PSEU</name>
<dbReference type="GO" id="GO:0022857">
    <property type="term" value="F:transmembrane transporter activity"/>
    <property type="evidence" value="ECO:0007669"/>
    <property type="project" value="InterPro"/>
</dbReference>
<feature type="transmembrane region" description="Helical" evidence="5">
    <location>
        <begin position="346"/>
        <end position="365"/>
    </location>
</feature>
<dbReference type="CDD" id="cd17319">
    <property type="entry name" value="MFS_ExuT_GudP_like"/>
    <property type="match status" value="1"/>
</dbReference>
<dbReference type="PATRIC" id="fig|1284240.4.peg.1592"/>
<dbReference type="Proteomes" id="UP000054226">
    <property type="component" value="Unassembled WGS sequence"/>
</dbReference>
<evidence type="ECO:0000256" key="1">
    <source>
        <dbReference type="ARBA" id="ARBA00004651"/>
    </source>
</evidence>
<evidence type="ECO:0000256" key="3">
    <source>
        <dbReference type="ARBA" id="ARBA00022989"/>
    </source>
</evidence>
<dbReference type="GO" id="GO:0005886">
    <property type="term" value="C:plasma membrane"/>
    <property type="evidence" value="ECO:0007669"/>
    <property type="project" value="UniProtKB-SubCell"/>
</dbReference>
<proteinExistence type="predicted"/>
<feature type="transmembrane region" description="Helical" evidence="5">
    <location>
        <begin position="315"/>
        <end position="334"/>
    </location>
</feature>
<feature type="transmembrane region" description="Helical" evidence="5">
    <location>
        <begin position="109"/>
        <end position="134"/>
    </location>
</feature>
<dbReference type="PROSITE" id="PS50850">
    <property type="entry name" value="MFS"/>
    <property type="match status" value="1"/>
</dbReference>
<dbReference type="Pfam" id="PF07690">
    <property type="entry name" value="MFS_1"/>
    <property type="match status" value="1"/>
</dbReference>
<evidence type="ECO:0000313" key="7">
    <source>
        <dbReference type="EMBL" id="EME62596.1"/>
    </source>
</evidence>
<dbReference type="InterPro" id="IPR036259">
    <property type="entry name" value="MFS_trans_sf"/>
</dbReference>
<feature type="transmembrane region" description="Helical" evidence="5">
    <location>
        <begin position="78"/>
        <end position="97"/>
    </location>
</feature>
<organism evidence="7 8">
    <name type="scientific">Amycolatopsis decaplanina DSM 44594</name>
    <dbReference type="NCBI Taxonomy" id="1284240"/>
    <lineage>
        <taxon>Bacteria</taxon>
        <taxon>Bacillati</taxon>
        <taxon>Actinomycetota</taxon>
        <taxon>Actinomycetes</taxon>
        <taxon>Pseudonocardiales</taxon>
        <taxon>Pseudonocardiaceae</taxon>
        <taxon>Amycolatopsis</taxon>
    </lineage>
</organism>
<evidence type="ECO:0000313" key="8">
    <source>
        <dbReference type="Proteomes" id="UP000054226"/>
    </source>
</evidence>
<evidence type="ECO:0000256" key="5">
    <source>
        <dbReference type="SAM" id="Phobius"/>
    </source>
</evidence>
<feature type="transmembrane region" description="Helical" evidence="5">
    <location>
        <begin position="163"/>
        <end position="184"/>
    </location>
</feature>
<feature type="transmembrane region" description="Helical" evidence="5">
    <location>
        <begin position="285"/>
        <end position="303"/>
    </location>
</feature>
<accession>M2XNM2</accession>
<gene>
    <name evidence="7" type="ORF">H074_07871</name>
</gene>
<dbReference type="AlphaFoldDB" id="M2XNM2"/>
<dbReference type="PANTHER" id="PTHR11662:SF399">
    <property type="entry name" value="FI19708P1-RELATED"/>
    <property type="match status" value="1"/>
</dbReference>
<dbReference type="InterPro" id="IPR020846">
    <property type="entry name" value="MFS_dom"/>
</dbReference>
<feature type="transmembrane region" description="Helical" evidence="5">
    <location>
        <begin position="402"/>
        <end position="423"/>
    </location>
</feature>
<evidence type="ECO:0000256" key="2">
    <source>
        <dbReference type="ARBA" id="ARBA00022692"/>
    </source>
</evidence>
<keyword evidence="2 5" id="KW-0812">Transmembrane</keyword>
<dbReference type="InterPro" id="IPR011701">
    <property type="entry name" value="MFS"/>
</dbReference>
<feature type="transmembrane region" description="Helical" evidence="5">
    <location>
        <begin position="377"/>
        <end position="396"/>
    </location>
</feature>
<dbReference type="EMBL" id="AOHO01000038">
    <property type="protein sequence ID" value="EME62596.1"/>
    <property type="molecule type" value="Genomic_DNA"/>
</dbReference>
<evidence type="ECO:0000256" key="4">
    <source>
        <dbReference type="ARBA" id="ARBA00023136"/>
    </source>
</evidence>
<dbReference type="Gene3D" id="1.20.1250.20">
    <property type="entry name" value="MFS general substrate transporter like domains"/>
    <property type="match status" value="2"/>
</dbReference>
<feature type="domain" description="Major facilitator superfamily (MFS) profile" evidence="6">
    <location>
        <begin position="41"/>
        <end position="428"/>
    </location>
</feature>
<keyword evidence="4 5" id="KW-0472">Membrane</keyword>
<feature type="transmembrane region" description="Helical" evidence="5">
    <location>
        <begin position="37"/>
        <end position="57"/>
    </location>
</feature>
<evidence type="ECO:0000259" key="6">
    <source>
        <dbReference type="PROSITE" id="PS50850"/>
    </source>
</evidence>
<dbReference type="PANTHER" id="PTHR11662">
    <property type="entry name" value="SOLUTE CARRIER FAMILY 17"/>
    <property type="match status" value="1"/>
</dbReference>
<sequence>MIGATLAVLLLSQRFRGGAMTAVVNEDTWTARRINRTALITMVVMVFAWAVDYIDRFSIGMALPMIGAEFELSKTQQGWLVTVFALVYMVCQIPAGFLADRYGSRGPMLVTLLLWSAFTAMTGMAGTFGMLLVVRGLFGVCQGLFPAASFKAIAERTTPGNRATVTGVMLSAGGIGAGLAPLLVGPLLMAVGWRHTFFWMAGIGAIIGVVVWTLLPKALPERLSSLPRDEAKTPEVSRKQVLKSFVVWKFTLLFCATNMLNYGLITWVPSYLLEARGLTLNQTGVLAAIPMLVSIGTTILGGWLFDRYFHDHGRWYLGSIALVTVVLLILMVSAETTAEFTLYETLALAVFGMATMAVFGLPLRVLPTAVTGIGMGVMNFGGQVAGAVAPVAMGWLADAFSYTAAFGFLICTTFLTAVMAFWVPQNPAQFTFSPAGPSSGS</sequence>
<feature type="transmembrane region" description="Helical" evidence="5">
    <location>
        <begin position="246"/>
        <end position="265"/>
    </location>
</feature>
<keyword evidence="8" id="KW-1185">Reference proteome</keyword>
<dbReference type="InterPro" id="IPR050382">
    <property type="entry name" value="MFS_Na/Anion_cotransporter"/>
</dbReference>